<dbReference type="STRING" id="1572751.PK98_04005"/>
<dbReference type="InterPro" id="IPR050706">
    <property type="entry name" value="Cyclic-di-GMP_PDE-like"/>
</dbReference>
<gene>
    <name evidence="3" type="ORF">PK98_04005</name>
</gene>
<dbReference type="GO" id="GO:0071111">
    <property type="term" value="F:cyclic-guanylate-specific phosphodiesterase activity"/>
    <property type="evidence" value="ECO:0007669"/>
    <property type="project" value="InterPro"/>
</dbReference>
<organism evidence="3 4">
    <name type="scientific">Croceibacterium mercuriale</name>
    <dbReference type="NCBI Taxonomy" id="1572751"/>
    <lineage>
        <taxon>Bacteria</taxon>
        <taxon>Pseudomonadati</taxon>
        <taxon>Pseudomonadota</taxon>
        <taxon>Alphaproteobacteria</taxon>
        <taxon>Sphingomonadales</taxon>
        <taxon>Erythrobacteraceae</taxon>
        <taxon>Croceibacterium</taxon>
    </lineage>
</organism>
<dbReference type="Gene3D" id="3.20.20.450">
    <property type="entry name" value="EAL domain"/>
    <property type="match status" value="1"/>
</dbReference>
<dbReference type="SUPFAM" id="SSF141868">
    <property type="entry name" value="EAL domain-like"/>
    <property type="match status" value="1"/>
</dbReference>
<dbReference type="InterPro" id="IPR001633">
    <property type="entry name" value="EAL_dom"/>
</dbReference>
<protein>
    <recommendedName>
        <fullName evidence="5">Diguanylate cyclase</fullName>
    </recommendedName>
</protein>
<dbReference type="CDD" id="cd01948">
    <property type="entry name" value="EAL"/>
    <property type="match status" value="1"/>
</dbReference>
<comment type="caution">
    <text evidence="3">The sequence shown here is derived from an EMBL/GenBank/DDBJ whole genome shotgun (WGS) entry which is preliminary data.</text>
</comment>
<dbReference type="Proteomes" id="UP000030988">
    <property type="component" value="Unassembled WGS sequence"/>
</dbReference>
<dbReference type="AlphaFoldDB" id="A0A0B2C417"/>
<dbReference type="InterPro" id="IPR043128">
    <property type="entry name" value="Rev_trsase/Diguanyl_cyclase"/>
</dbReference>
<name>A0A0B2C417_9SPHN</name>
<sequence length="431" mass="47214">MVRAERDRLTGLIGPDAARRRLSEWQEAAVELSDRAAPVHAMLLRFRRFSSVNLAYGIAAGDRTLARIAARLTDFAERHCQPDHLLARISGGSFLLAVHGLMGREQWQALAEDIALIMAEPIVDAGGGTVRLWPRIALLRSRSDMTPDLILGRLANTLDRAREQPARRLLWADGVMALAEPLARQLEADLLHALDRDEIEVLFQPQYSSADRRLVGAEALARWRHPELGRLGAIDLFAIAERTDHVAPLSRHLAKMALATAARWPDHLRLSLNITADELASSDFSERLHAMLAQSGLTPDRLTVEITEQLLVSDLDGSATQLQQLAGSGVRVALDDFGAGFCNFRYLKLLPIHYLKLDRSMVEGIVEDARDLAVLRGIVAMAKALDLIVVAEGIETEAQRAAVANEGCAIWQGFLGAPPLTADAFAELADA</sequence>
<proteinExistence type="predicted"/>
<evidence type="ECO:0000259" key="1">
    <source>
        <dbReference type="PROSITE" id="PS50883"/>
    </source>
</evidence>
<keyword evidence="4" id="KW-1185">Reference proteome</keyword>
<dbReference type="PANTHER" id="PTHR33121:SF79">
    <property type="entry name" value="CYCLIC DI-GMP PHOSPHODIESTERASE PDED-RELATED"/>
    <property type="match status" value="1"/>
</dbReference>
<evidence type="ECO:0000313" key="4">
    <source>
        <dbReference type="Proteomes" id="UP000030988"/>
    </source>
</evidence>
<dbReference type="SUPFAM" id="SSF55073">
    <property type="entry name" value="Nucleotide cyclase"/>
    <property type="match status" value="1"/>
</dbReference>
<feature type="domain" description="EAL" evidence="1">
    <location>
        <begin position="183"/>
        <end position="431"/>
    </location>
</feature>
<dbReference type="SMART" id="SM00052">
    <property type="entry name" value="EAL"/>
    <property type="match status" value="1"/>
</dbReference>
<dbReference type="Gene3D" id="3.30.70.270">
    <property type="match status" value="1"/>
</dbReference>
<dbReference type="Pfam" id="PF00563">
    <property type="entry name" value="EAL"/>
    <property type="match status" value="1"/>
</dbReference>
<evidence type="ECO:0000259" key="2">
    <source>
        <dbReference type="PROSITE" id="PS50887"/>
    </source>
</evidence>
<dbReference type="InterPro" id="IPR035919">
    <property type="entry name" value="EAL_sf"/>
</dbReference>
<feature type="domain" description="GGDEF" evidence="2">
    <location>
        <begin position="37"/>
        <end position="174"/>
    </location>
</feature>
<dbReference type="SMART" id="SM00267">
    <property type="entry name" value="GGDEF"/>
    <property type="match status" value="1"/>
</dbReference>
<dbReference type="InterPro" id="IPR029787">
    <property type="entry name" value="Nucleotide_cyclase"/>
</dbReference>
<dbReference type="InterPro" id="IPR000160">
    <property type="entry name" value="GGDEF_dom"/>
</dbReference>
<evidence type="ECO:0000313" key="3">
    <source>
        <dbReference type="EMBL" id="KHL26726.1"/>
    </source>
</evidence>
<accession>A0A0B2C417</accession>
<dbReference type="PANTHER" id="PTHR33121">
    <property type="entry name" value="CYCLIC DI-GMP PHOSPHODIESTERASE PDEF"/>
    <property type="match status" value="1"/>
</dbReference>
<reference evidence="3 4" key="1">
    <citation type="submission" date="2014-11" db="EMBL/GenBank/DDBJ databases">
        <title>Draft genome sequence of Kirrobacter mercurialis.</title>
        <authorList>
            <person name="Coil D.A."/>
            <person name="Eisen J.A."/>
        </authorList>
    </citation>
    <scope>NUCLEOTIDE SEQUENCE [LARGE SCALE GENOMIC DNA]</scope>
    <source>
        <strain evidence="3 4">Coronado</strain>
    </source>
</reference>
<evidence type="ECO:0008006" key="5">
    <source>
        <dbReference type="Google" id="ProtNLM"/>
    </source>
</evidence>
<dbReference type="PROSITE" id="PS50883">
    <property type="entry name" value="EAL"/>
    <property type="match status" value="1"/>
</dbReference>
<dbReference type="EMBL" id="JTDN01000001">
    <property type="protein sequence ID" value="KHL26726.1"/>
    <property type="molecule type" value="Genomic_DNA"/>
</dbReference>
<dbReference type="PROSITE" id="PS50887">
    <property type="entry name" value="GGDEF"/>
    <property type="match status" value="1"/>
</dbReference>
<dbReference type="Pfam" id="PF00990">
    <property type="entry name" value="GGDEF"/>
    <property type="match status" value="1"/>
</dbReference>